<dbReference type="AlphaFoldDB" id="A0A7D5RG91"/>
<keyword evidence="3 5" id="KW-1133">Transmembrane helix</keyword>
<keyword evidence="4 5" id="KW-0472">Membrane</keyword>
<keyword evidence="8" id="KW-1185">Reference proteome</keyword>
<reference evidence="7 8" key="1">
    <citation type="submission" date="2018-02" db="EMBL/GenBank/DDBJ databases">
        <title>Complete genome of Nitrosopumilus ureaphilus PS0.</title>
        <authorList>
            <person name="Qin W."/>
            <person name="Zheng Y."/>
            <person name="Stahl D.A."/>
        </authorList>
    </citation>
    <scope>NUCLEOTIDE SEQUENCE [LARGE SCALE GENOMIC DNA]</scope>
    <source>
        <strain evidence="7 8">PS0</strain>
    </source>
</reference>
<evidence type="ECO:0000259" key="6">
    <source>
        <dbReference type="Pfam" id="PF00924"/>
    </source>
</evidence>
<dbReference type="GO" id="GO:0055085">
    <property type="term" value="P:transmembrane transport"/>
    <property type="evidence" value="ECO:0007669"/>
    <property type="project" value="InterPro"/>
</dbReference>
<dbReference type="PANTHER" id="PTHR30566">
    <property type="entry name" value="YNAI-RELATED MECHANOSENSITIVE ION CHANNEL"/>
    <property type="match status" value="1"/>
</dbReference>
<protein>
    <recommendedName>
        <fullName evidence="6">Mechanosensitive ion channel MscS domain-containing protein</fullName>
    </recommendedName>
</protein>
<accession>A0A7D5RG91</accession>
<dbReference type="KEGG" id="nue:C5F50_05135"/>
<dbReference type="OrthoDB" id="3159at2157"/>
<evidence type="ECO:0000313" key="8">
    <source>
        <dbReference type="Proteomes" id="UP000509478"/>
    </source>
</evidence>
<sequence>MFENYYSILASFVISVTLFFITRYIINKKMHDLSGAQKLLGIVSLLIVISEIAYLGASLGLFEFALEIITSVGVGMVIFGIALQHQLKNITAGIGVFFSSDINIGDSIMIKDTQGIIIELHLTKIVALTEDGGRIIIPNQKLAEDVVIIYNKKQRGI</sequence>
<organism evidence="7 8">
    <name type="scientific">Nitrosopumilus ureiphilus</name>
    <dbReference type="NCBI Taxonomy" id="1470067"/>
    <lineage>
        <taxon>Archaea</taxon>
        <taxon>Nitrososphaerota</taxon>
        <taxon>Nitrososphaeria</taxon>
        <taxon>Nitrosopumilales</taxon>
        <taxon>Nitrosopumilaceae</taxon>
        <taxon>Nitrosopumilus</taxon>
    </lineage>
</organism>
<feature type="domain" description="Mechanosensitive ion channel MscS" evidence="6">
    <location>
        <begin position="87"/>
        <end position="147"/>
    </location>
</feature>
<dbReference type="GeneID" id="56067437"/>
<comment type="subcellular location">
    <subcellularLocation>
        <location evidence="1">Membrane</location>
    </subcellularLocation>
</comment>
<dbReference type="InterPro" id="IPR006685">
    <property type="entry name" value="MscS_channel_2nd"/>
</dbReference>
<dbReference type="PANTHER" id="PTHR30566:SF5">
    <property type="entry name" value="MECHANOSENSITIVE ION CHANNEL PROTEIN 1, MITOCHONDRIAL-RELATED"/>
    <property type="match status" value="1"/>
</dbReference>
<dbReference type="Pfam" id="PF00924">
    <property type="entry name" value="MS_channel_2nd"/>
    <property type="match status" value="1"/>
</dbReference>
<dbReference type="GO" id="GO:0016020">
    <property type="term" value="C:membrane"/>
    <property type="evidence" value="ECO:0007669"/>
    <property type="project" value="UniProtKB-SubCell"/>
</dbReference>
<evidence type="ECO:0000256" key="2">
    <source>
        <dbReference type="ARBA" id="ARBA00022692"/>
    </source>
</evidence>
<dbReference type="RefSeq" id="WP_179372607.1">
    <property type="nucleotide sequence ID" value="NZ_CP026995.1"/>
</dbReference>
<dbReference type="Gene3D" id="2.30.30.60">
    <property type="match status" value="1"/>
</dbReference>
<evidence type="ECO:0000256" key="4">
    <source>
        <dbReference type="ARBA" id="ARBA00023136"/>
    </source>
</evidence>
<gene>
    <name evidence="7" type="ORF">C5F50_05135</name>
</gene>
<dbReference type="EMBL" id="CP026995">
    <property type="protein sequence ID" value="QLH06525.1"/>
    <property type="molecule type" value="Genomic_DNA"/>
</dbReference>
<dbReference type="InterPro" id="IPR010920">
    <property type="entry name" value="LSM_dom_sf"/>
</dbReference>
<feature type="transmembrane region" description="Helical" evidence="5">
    <location>
        <begin position="6"/>
        <end position="26"/>
    </location>
</feature>
<feature type="transmembrane region" description="Helical" evidence="5">
    <location>
        <begin position="64"/>
        <end position="83"/>
    </location>
</feature>
<evidence type="ECO:0000256" key="3">
    <source>
        <dbReference type="ARBA" id="ARBA00022989"/>
    </source>
</evidence>
<dbReference type="InterPro" id="IPR023408">
    <property type="entry name" value="MscS_beta-dom_sf"/>
</dbReference>
<evidence type="ECO:0000256" key="5">
    <source>
        <dbReference type="SAM" id="Phobius"/>
    </source>
</evidence>
<keyword evidence="2 5" id="KW-0812">Transmembrane</keyword>
<evidence type="ECO:0000313" key="7">
    <source>
        <dbReference type="EMBL" id="QLH06525.1"/>
    </source>
</evidence>
<evidence type="ECO:0000256" key="1">
    <source>
        <dbReference type="ARBA" id="ARBA00004370"/>
    </source>
</evidence>
<proteinExistence type="predicted"/>
<name>A0A7D5RG91_9ARCH</name>
<dbReference type="Proteomes" id="UP000509478">
    <property type="component" value="Chromosome"/>
</dbReference>
<feature type="transmembrane region" description="Helical" evidence="5">
    <location>
        <begin position="38"/>
        <end position="58"/>
    </location>
</feature>
<dbReference type="SUPFAM" id="SSF50182">
    <property type="entry name" value="Sm-like ribonucleoproteins"/>
    <property type="match status" value="1"/>
</dbReference>